<gene>
    <name evidence="1" type="ORF">GMARGA_LOCUS36541</name>
</gene>
<reference evidence="1 2" key="1">
    <citation type="submission" date="2021-06" db="EMBL/GenBank/DDBJ databases">
        <authorList>
            <person name="Kallberg Y."/>
            <person name="Tangrot J."/>
            <person name="Rosling A."/>
        </authorList>
    </citation>
    <scope>NUCLEOTIDE SEQUENCE [LARGE SCALE GENOMIC DNA]</scope>
    <source>
        <strain evidence="1 2">120-4 pot B 10/14</strain>
    </source>
</reference>
<evidence type="ECO:0000313" key="2">
    <source>
        <dbReference type="Proteomes" id="UP000789901"/>
    </source>
</evidence>
<sequence>KFFISQLEDFWNKDLNLEISNNNEYNIDSGLSVSYCISDAIYEIKRNQKVNSDPEPEHLLEK</sequence>
<protein>
    <submittedName>
        <fullName evidence="1">9593_t:CDS:1</fullName>
    </submittedName>
</protein>
<comment type="caution">
    <text evidence="1">The sequence shown here is derived from an EMBL/GenBank/DDBJ whole genome shotgun (WGS) entry which is preliminary data.</text>
</comment>
<dbReference type="Proteomes" id="UP000789901">
    <property type="component" value="Unassembled WGS sequence"/>
</dbReference>
<dbReference type="EMBL" id="CAJVQB010072408">
    <property type="protein sequence ID" value="CAG8843431.1"/>
    <property type="molecule type" value="Genomic_DNA"/>
</dbReference>
<name>A0ABN7WYT3_GIGMA</name>
<proteinExistence type="predicted"/>
<keyword evidence="2" id="KW-1185">Reference proteome</keyword>
<accession>A0ABN7WYT3</accession>
<organism evidence="1 2">
    <name type="scientific">Gigaspora margarita</name>
    <dbReference type="NCBI Taxonomy" id="4874"/>
    <lineage>
        <taxon>Eukaryota</taxon>
        <taxon>Fungi</taxon>
        <taxon>Fungi incertae sedis</taxon>
        <taxon>Mucoromycota</taxon>
        <taxon>Glomeromycotina</taxon>
        <taxon>Glomeromycetes</taxon>
        <taxon>Diversisporales</taxon>
        <taxon>Gigasporaceae</taxon>
        <taxon>Gigaspora</taxon>
    </lineage>
</organism>
<feature type="non-terminal residue" evidence="1">
    <location>
        <position position="1"/>
    </location>
</feature>
<evidence type="ECO:0000313" key="1">
    <source>
        <dbReference type="EMBL" id="CAG8843431.1"/>
    </source>
</evidence>